<dbReference type="GO" id="GO:0006094">
    <property type="term" value="P:gluconeogenesis"/>
    <property type="evidence" value="ECO:0007669"/>
    <property type="project" value="UniProtKB-KW"/>
</dbReference>
<dbReference type="InterPro" id="IPR035482">
    <property type="entry name" value="SIS_PGI_2"/>
</dbReference>
<dbReference type="InterPro" id="IPR001672">
    <property type="entry name" value="G6P_Isomerase"/>
</dbReference>
<accession>A0AAD9LG24</accession>
<keyword evidence="4 8" id="KW-0312">Gluconeogenesis</keyword>
<dbReference type="Proteomes" id="UP001195914">
    <property type="component" value="Unassembled WGS sequence"/>
</dbReference>
<evidence type="ECO:0000256" key="8">
    <source>
        <dbReference type="RuleBase" id="RU000612"/>
    </source>
</evidence>
<reference evidence="9" key="1">
    <citation type="journal article" date="2014" name="Nucleic Acids Res.">
        <title>The evolutionary dynamics of variant antigen genes in Babesia reveal a history of genomic innovation underlying host-parasite interaction.</title>
        <authorList>
            <person name="Jackson A.P."/>
            <person name="Otto T.D."/>
            <person name="Darby A."/>
            <person name="Ramaprasad A."/>
            <person name="Xia D."/>
            <person name="Echaide I.E."/>
            <person name="Farber M."/>
            <person name="Gahlot S."/>
            <person name="Gamble J."/>
            <person name="Gupta D."/>
            <person name="Gupta Y."/>
            <person name="Jackson L."/>
            <person name="Malandrin L."/>
            <person name="Malas T.B."/>
            <person name="Moussa E."/>
            <person name="Nair M."/>
            <person name="Reid A.J."/>
            <person name="Sanders M."/>
            <person name="Sharma J."/>
            <person name="Tracey A."/>
            <person name="Quail M.A."/>
            <person name="Weir W."/>
            <person name="Wastling J.M."/>
            <person name="Hall N."/>
            <person name="Willadsen P."/>
            <person name="Lingelbach K."/>
            <person name="Shiels B."/>
            <person name="Tait A."/>
            <person name="Berriman M."/>
            <person name="Allred D.R."/>
            <person name="Pain A."/>
        </authorList>
    </citation>
    <scope>NUCLEOTIDE SEQUENCE</scope>
    <source>
        <strain evidence="9">1802A</strain>
    </source>
</reference>
<reference evidence="9" key="2">
    <citation type="submission" date="2021-05" db="EMBL/GenBank/DDBJ databases">
        <authorList>
            <person name="Pain A."/>
        </authorList>
    </citation>
    <scope>NUCLEOTIDE SEQUENCE</scope>
    <source>
        <strain evidence="9">1802A</strain>
    </source>
</reference>
<dbReference type="PRINTS" id="PR00662">
    <property type="entry name" value="G6PISOMERASE"/>
</dbReference>
<comment type="pathway">
    <text evidence="1 8">Carbohydrate degradation; glycolysis; D-glyceraldehyde 3-phosphate and glycerone phosphate from D-glucose: step 2/4.</text>
</comment>
<dbReference type="GO" id="GO:0005829">
    <property type="term" value="C:cytosol"/>
    <property type="evidence" value="ECO:0007669"/>
    <property type="project" value="TreeGrafter"/>
</dbReference>
<evidence type="ECO:0000313" key="9">
    <source>
        <dbReference type="EMBL" id="KAK1934342.1"/>
    </source>
</evidence>
<keyword evidence="5 8" id="KW-0324">Glycolysis</keyword>
<evidence type="ECO:0000256" key="5">
    <source>
        <dbReference type="ARBA" id="ARBA00023152"/>
    </source>
</evidence>
<sequence length="586" mass="64271">MACPKLEESTSFKSLVSAAKHHRDVDLASLLRDRSRCDRLIKNHKGVSFGFCVYFAAGVTLDLSRQLLDSATLDTLLSLAAEMEVPKKIEMLFDGGCLNETDERSVLHTALRAPREPALMVDGTNVAADVHEVLDRIKSFSDAIRSGARVASDGKPFTSLLCIGIGGSFLGTAFAAQAFMSSDAARKAAAGRKIRFLANVDPAGFRIATEDLDADRTMLCISAPLQSTCNFLNFMEVVVISKTFTTVETMKNAVVARKWLKENIRDPSKLGDHMCAISTSLELTKDFGIADSHVFGFWDWVGGRFSVSSAVGILPLAIHFGFDVTWQFLAGAHMMDEHFRSAPLGENMPVLMGLCSFYNSTVLGLNCVAVLPYSEDLGLFARYVQQLSMESNGKSVRMNGDFLPFEAGEIFFGESGTNGQHSFYQLLHQGRVVPSEFIGYIRSDNADMVESGVTFHEELMANFFAQPDALAYGRSADQLRASGCPANLVNHKVCSGNRPSAVLLFEESTPYTIGALVSLYEHRISVQGFLWGINSFDQMGVQLGKVLATDVRKLFQAKHSDWPSVQKEGQISYSTTRLLERFSSSH</sequence>
<gene>
    <name evidence="9" type="ORF">X943_000581</name>
</gene>
<organism evidence="9 10">
    <name type="scientific">Babesia divergens</name>
    <dbReference type="NCBI Taxonomy" id="32595"/>
    <lineage>
        <taxon>Eukaryota</taxon>
        <taxon>Sar</taxon>
        <taxon>Alveolata</taxon>
        <taxon>Apicomplexa</taxon>
        <taxon>Aconoidasida</taxon>
        <taxon>Piroplasmida</taxon>
        <taxon>Babesiidae</taxon>
        <taxon>Babesia</taxon>
    </lineage>
</organism>
<dbReference type="GO" id="GO:0006096">
    <property type="term" value="P:glycolytic process"/>
    <property type="evidence" value="ECO:0007669"/>
    <property type="project" value="UniProtKB-KW"/>
</dbReference>
<evidence type="ECO:0000256" key="1">
    <source>
        <dbReference type="ARBA" id="ARBA00004926"/>
    </source>
</evidence>
<dbReference type="Pfam" id="PF00342">
    <property type="entry name" value="PGI"/>
    <property type="match status" value="1"/>
</dbReference>
<dbReference type="SUPFAM" id="SSF53697">
    <property type="entry name" value="SIS domain"/>
    <property type="match status" value="1"/>
</dbReference>
<dbReference type="GO" id="GO:0051156">
    <property type="term" value="P:glucose 6-phosphate metabolic process"/>
    <property type="evidence" value="ECO:0007669"/>
    <property type="project" value="TreeGrafter"/>
</dbReference>
<dbReference type="EMBL" id="JAHBMH010000063">
    <property type="protein sequence ID" value="KAK1934342.1"/>
    <property type="molecule type" value="Genomic_DNA"/>
</dbReference>
<dbReference type="PANTHER" id="PTHR11469">
    <property type="entry name" value="GLUCOSE-6-PHOSPHATE ISOMERASE"/>
    <property type="match status" value="1"/>
</dbReference>
<dbReference type="NCBIfam" id="NF001211">
    <property type="entry name" value="PRK00179.1"/>
    <property type="match status" value="1"/>
</dbReference>
<proteinExistence type="inferred from homology"/>
<dbReference type="EC" id="5.3.1.9" evidence="3 8"/>
<dbReference type="PROSITE" id="PS51463">
    <property type="entry name" value="P_GLUCOSE_ISOMERASE_3"/>
    <property type="match status" value="1"/>
</dbReference>
<evidence type="ECO:0000256" key="4">
    <source>
        <dbReference type="ARBA" id="ARBA00022432"/>
    </source>
</evidence>
<evidence type="ECO:0000256" key="6">
    <source>
        <dbReference type="ARBA" id="ARBA00023235"/>
    </source>
</evidence>
<dbReference type="GO" id="GO:0048029">
    <property type="term" value="F:monosaccharide binding"/>
    <property type="evidence" value="ECO:0007669"/>
    <property type="project" value="TreeGrafter"/>
</dbReference>
<name>A0AAD9LG24_BABDI</name>
<comment type="similarity">
    <text evidence="2 8">Belongs to the GPI family.</text>
</comment>
<evidence type="ECO:0000313" key="10">
    <source>
        <dbReference type="Proteomes" id="UP001195914"/>
    </source>
</evidence>
<dbReference type="InterPro" id="IPR046348">
    <property type="entry name" value="SIS_dom_sf"/>
</dbReference>
<comment type="catalytic activity">
    <reaction evidence="7 8">
        <text>alpha-D-glucose 6-phosphate = beta-D-fructose 6-phosphate</text>
        <dbReference type="Rhea" id="RHEA:11816"/>
        <dbReference type="ChEBI" id="CHEBI:57634"/>
        <dbReference type="ChEBI" id="CHEBI:58225"/>
        <dbReference type="EC" id="5.3.1.9"/>
    </reaction>
</comment>
<dbReference type="CDD" id="cd05015">
    <property type="entry name" value="SIS_PGI_1"/>
    <property type="match status" value="1"/>
</dbReference>
<dbReference type="AlphaFoldDB" id="A0AAD9LG24"/>
<dbReference type="GO" id="GO:0097367">
    <property type="term" value="F:carbohydrate derivative binding"/>
    <property type="evidence" value="ECO:0007669"/>
    <property type="project" value="InterPro"/>
</dbReference>
<dbReference type="CDD" id="cd05016">
    <property type="entry name" value="SIS_PGI_2"/>
    <property type="match status" value="1"/>
</dbReference>
<comment type="caution">
    <text evidence="9">The sequence shown here is derived from an EMBL/GenBank/DDBJ whole genome shotgun (WGS) entry which is preliminary data.</text>
</comment>
<dbReference type="GO" id="GO:0004347">
    <property type="term" value="F:glucose-6-phosphate isomerase activity"/>
    <property type="evidence" value="ECO:0007669"/>
    <property type="project" value="UniProtKB-EC"/>
</dbReference>
<keyword evidence="10" id="KW-1185">Reference proteome</keyword>
<dbReference type="InterPro" id="IPR023096">
    <property type="entry name" value="G6P_Isomerase_C"/>
</dbReference>
<evidence type="ECO:0000256" key="2">
    <source>
        <dbReference type="ARBA" id="ARBA00006604"/>
    </source>
</evidence>
<dbReference type="HAMAP" id="MF_00473">
    <property type="entry name" value="G6P_isomerase"/>
    <property type="match status" value="1"/>
</dbReference>
<dbReference type="Gene3D" id="1.10.1390.10">
    <property type="match status" value="1"/>
</dbReference>
<evidence type="ECO:0000256" key="7">
    <source>
        <dbReference type="ARBA" id="ARBA00029321"/>
    </source>
</evidence>
<protein>
    <recommendedName>
        <fullName evidence="3 8">Glucose-6-phosphate isomerase</fullName>
        <ecNumber evidence="3 8">5.3.1.9</ecNumber>
    </recommendedName>
</protein>
<dbReference type="InterPro" id="IPR035476">
    <property type="entry name" value="SIS_PGI_1"/>
</dbReference>
<dbReference type="PROSITE" id="PS00765">
    <property type="entry name" value="P_GLUCOSE_ISOMERASE_1"/>
    <property type="match status" value="1"/>
</dbReference>
<dbReference type="Gene3D" id="3.40.50.10490">
    <property type="entry name" value="Glucose-6-phosphate isomerase like protein, domain 1"/>
    <property type="match status" value="2"/>
</dbReference>
<evidence type="ECO:0000256" key="3">
    <source>
        <dbReference type="ARBA" id="ARBA00011952"/>
    </source>
</evidence>
<dbReference type="PANTHER" id="PTHR11469:SF1">
    <property type="entry name" value="GLUCOSE-6-PHOSPHATE ISOMERASE"/>
    <property type="match status" value="1"/>
</dbReference>
<dbReference type="InterPro" id="IPR018189">
    <property type="entry name" value="Phosphoglucose_isomerase_CS"/>
</dbReference>
<keyword evidence="6 8" id="KW-0413">Isomerase</keyword>
<dbReference type="PROSITE" id="PS00174">
    <property type="entry name" value="P_GLUCOSE_ISOMERASE_2"/>
    <property type="match status" value="1"/>
</dbReference>